<organism evidence="1 2">
    <name type="scientific">Flavobacterium macacae</name>
    <dbReference type="NCBI Taxonomy" id="2488993"/>
    <lineage>
        <taxon>Bacteria</taxon>
        <taxon>Pseudomonadati</taxon>
        <taxon>Bacteroidota</taxon>
        <taxon>Flavobacteriia</taxon>
        <taxon>Flavobacteriales</taxon>
        <taxon>Flavobacteriaceae</taxon>
        <taxon>Flavobacterium</taxon>
    </lineage>
</organism>
<keyword evidence="2" id="KW-1185">Reference proteome</keyword>
<gene>
    <name evidence="1" type="ORF">EG849_08750</name>
</gene>
<comment type="caution">
    <text evidence="1">The sequence shown here is derived from an EMBL/GenBank/DDBJ whole genome shotgun (WGS) entry which is preliminary data.</text>
</comment>
<name>A0A3P3WCV5_9FLAO</name>
<dbReference type="RefSeq" id="WP_125012703.1">
    <property type="nucleotide sequence ID" value="NZ_RQVR01000008.1"/>
</dbReference>
<dbReference type="OrthoDB" id="1100007at2"/>
<dbReference type="AlphaFoldDB" id="A0A3P3WCV5"/>
<dbReference type="Proteomes" id="UP000271937">
    <property type="component" value="Unassembled WGS sequence"/>
</dbReference>
<proteinExistence type="predicted"/>
<sequence>MKRVTENGKSYIIGYHTQEHRNNNFLKHPIECKSIDAWLGKGNYFWVDIEFAKYWGEDFKIKGKNGSYDIYIANLNEEKFLNATFNEEHYYYFKSWIESAISHFKKLKKSYTLKRIHDFLRDNFYEEMGITGIIFDDLPTNPYKKTNRKYSLVIHSDEKQHEFFYYNKRIQIVVFKLENINKFALHLKEQKN</sequence>
<dbReference type="EMBL" id="RQVR01000008">
    <property type="protein sequence ID" value="RRJ91469.1"/>
    <property type="molecule type" value="Genomic_DNA"/>
</dbReference>
<evidence type="ECO:0000313" key="1">
    <source>
        <dbReference type="EMBL" id="RRJ91469.1"/>
    </source>
</evidence>
<protein>
    <submittedName>
        <fullName evidence="1">Uncharacterized protein</fullName>
    </submittedName>
</protein>
<reference evidence="1 2" key="1">
    <citation type="submission" date="2018-11" db="EMBL/GenBank/DDBJ databases">
        <title>Flavobacterium sp. nov., YIM 102600 draft genome.</title>
        <authorList>
            <person name="Li G."/>
            <person name="Jiang Y."/>
        </authorList>
    </citation>
    <scope>NUCLEOTIDE SEQUENCE [LARGE SCALE GENOMIC DNA]</scope>
    <source>
        <strain evidence="1 2">YIM 102600</strain>
    </source>
</reference>
<evidence type="ECO:0000313" key="2">
    <source>
        <dbReference type="Proteomes" id="UP000271937"/>
    </source>
</evidence>
<accession>A0A3P3WCV5</accession>